<dbReference type="Pfam" id="PF18962">
    <property type="entry name" value="Por_Secre_tail"/>
    <property type="match status" value="1"/>
</dbReference>
<dbReference type="InterPro" id="IPR026444">
    <property type="entry name" value="Secre_tail"/>
</dbReference>
<name>A0ABR7MMR4_9BACT</name>
<dbReference type="RefSeq" id="WP_187320597.1">
    <property type="nucleotide sequence ID" value="NZ_JACSCY010000013.1"/>
</dbReference>
<accession>A0ABR7MMR4</accession>
<gene>
    <name evidence="2" type="ORF">H8B15_15630</name>
</gene>
<evidence type="ECO:0000313" key="2">
    <source>
        <dbReference type="EMBL" id="MBC6612356.1"/>
    </source>
</evidence>
<dbReference type="EMBL" id="JACSCY010000013">
    <property type="protein sequence ID" value="MBC6612356.1"/>
    <property type="molecule type" value="Genomic_DNA"/>
</dbReference>
<sequence>MLCLVLATTANAQTATKPVATAPKSVPEPVALVTDKMEAPASSSDAVKVKAEINPVSKRLTVRTDVPGPVRVEINDDEGRPVLTKDMISGDKAANIDVSRLPSGFYIVRCTSGERSGVRRVHLGQ</sequence>
<protein>
    <submittedName>
        <fullName evidence="2">T9SS type A sorting domain-containing protein</fullName>
    </submittedName>
</protein>
<dbReference type="NCBIfam" id="TIGR04183">
    <property type="entry name" value="Por_Secre_tail"/>
    <property type="match status" value="1"/>
</dbReference>
<reference evidence="2 3" key="1">
    <citation type="submission" date="2020-08" db="EMBL/GenBank/DDBJ databases">
        <title>Hymenobacter sp.</title>
        <authorList>
            <person name="Kim M.K."/>
        </authorList>
    </citation>
    <scope>NUCLEOTIDE SEQUENCE [LARGE SCALE GENOMIC DNA]</scope>
    <source>
        <strain evidence="2 3">BT507</strain>
    </source>
</reference>
<comment type="caution">
    <text evidence="2">The sequence shown here is derived from an EMBL/GenBank/DDBJ whole genome shotgun (WGS) entry which is preliminary data.</text>
</comment>
<feature type="domain" description="Secretion system C-terminal sorting" evidence="1">
    <location>
        <begin position="54"/>
        <end position="118"/>
    </location>
</feature>
<keyword evidence="3" id="KW-1185">Reference proteome</keyword>
<organism evidence="2 3">
    <name type="scientific">Hymenobacter citatus</name>
    <dbReference type="NCBI Taxonomy" id="2763506"/>
    <lineage>
        <taxon>Bacteria</taxon>
        <taxon>Pseudomonadati</taxon>
        <taxon>Bacteroidota</taxon>
        <taxon>Cytophagia</taxon>
        <taxon>Cytophagales</taxon>
        <taxon>Hymenobacteraceae</taxon>
        <taxon>Hymenobacter</taxon>
    </lineage>
</organism>
<dbReference type="Proteomes" id="UP000622017">
    <property type="component" value="Unassembled WGS sequence"/>
</dbReference>
<evidence type="ECO:0000259" key="1">
    <source>
        <dbReference type="Pfam" id="PF18962"/>
    </source>
</evidence>
<evidence type="ECO:0000313" key="3">
    <source>
        <dbReference type="Proteomes" id="UP000622017"/>
    </source>
</evidence>
<proteinExistence type="predicted"/>